<feature type="domain" description="THIF-type NAD/FAD binding fold" evidence="1">
    <location>
        <begin position="13"/>
        <end position="246"/>
    </location>
</feature>
<evidence type="ECO:0000313" key="2">
    <source>
        <dbReference type="EMBL" id="WIM67149.1"/>
    </source>
</evidence>
<accession>A0ABY8VBU9</accession>
<dbReference type="Proteomes" id="UP001225598">
    <property type="component" value="Chromosome"/>
</dbReference>
<dbReference type="GO" id="GO:0016779">
    <property type="term" value="F:nucleotidyltransferase activity"/>
    <property type="evidence" value="ECO:0007669"/>
    <property type="project" value="UniProtKB-KW"/>
</dbReference>
<dbReference type="InterPro" id="IPR035985">
    <property type="entry name" value="Ubiquitin-activating_enz"/>
</dbReference>
<organism evidence="2 3">
    <name type="scientific">Corynebacterium breve</name>
    <dbReference type="NCBI Taxonomy" id="3049799"/>
    <lineage>
        <taxon>Bacteria</taxon>
        <taxon>Bacillati</taxon>
        <taxon>Actinomycetota</taxon>
        <taxon>Actinomycetes</taxon>
        <taxon>Mycobacteriales</taxon>
        <taxon>Corynebacteriaceae</taxon>
        <taxon>Corynebacterium</taxon>
    </lineage>
</organism>
<dbReference type="Gene3D" id="3.40.50.720">
    <property type="entry name" value="NAD(P)-binding Rossmann-like Domain"/>
    <property type="match status" value="1"/>
</dbReference>
<keyword evidence="2" id="KW-0548">Nucleotidyltransferase</keyword>
<reference evidence="2 3" key="1">
    <citation type="submission" date="2023-05" db="EMBL/GenBank/DDBJ databases">
        <title>Corynebacterium suedekumii sp. nov. and Corynebacterium breve sp. nov. isolated from raw cow's milk.</title>
        <authorList>
            <person name="Baer M.K."/>
            <person name="Mehl L."/>
            <person name="Hellmuth R."/>
            <person name="Marke G."/>
            <person name="Lipski A."/>
        </authorList>
    </citation>
    <scope>NUCLEOTIDE SEQUENCE [LARGE SCALE GENOMIC DNA]</scope>
    <source>
        <strain evidence="2 3">R4</strain>
    </source>
</reference>
<dbReference type="NCBIfam" id="NF004111">
    <property type="entry name" value="PRK05600.1"/>
    <property type="match status" value="1"/>
</dbReference>
<gene>
    <name evidence="2" type="ORF">QP027_08435</name>
</gene>
<dbReference type="InterPro" id="IPR045886">
    <property type="entry name" value="ThiF/MoeB/HesA"/>
</dbReference>
<evidence type="ECO:0000259" key="1">
    <source>
        <dbReference type="Pfam" id="PF00899"/>
    </source>
</evidence>
<dbReference type="Pfam" id="PF00899">
    <property type="entry name" value="ThiF"/>
    <property type="match status" value="1"/>
</dbReference>
<protein>
    <submittedName>
        <fullName evidence="2">ThiF family adenylyltransferase</fullName>
    </submittedName>
</protein>
<dbReference type="RefSeq" id="WP_284824026.1">
    <property type="nucleotide sequence ID" value="NZ_CP126969.1"/>
</dbReference>
<dbReference type="Gene3D" id="3.40.250.10">
    <property type="entry name" value="Rhodanese-like domain"/>
    <property type="match status" value="1"/>
</dbReference>
<dbReference type="CDD" id="cd00757">
    <property type="entry name" value="ThiF_MoeB_HesA_family"/>
    <property type="match status" value="1"/>
</dbReference>
<dbReference type="SUPFAM" id="SSF52821">
    <property type="entry name" value="Rhodanese/Cell cycle control phosphatase"/>
    <property type="match status" value="1"/>
</dbReference>
<keyword evidence="2" id="KW-0808">Transferase</keyword>
<name>A0ABY8VBU9_9CORY</name>
<dbReference type="EMBL" id="CP126969">
    <property type="protein sequence ID" value="WIM67149.1"/>
    <property type="molecule type" value="Genomic_DNA"/>
</dbReference>
<keyword evidence="3" id="KW-1185">Reference proteome</keyword>
<sequence>MTALGNEELRRVARQTLLPGLGVSGQEALHNAHVLVIGAGGLGCPVMQSLAATGVGEITVIDDDIVDFTNIHRQILFGADDVGRPKVDAAAERLAQHQPGIVVNTINDRFTATNAIDLLAHVDLLIDGSDTFNTKFLAADAAEATGTPLVWGTVLQYRGDVALWWSGHQGNRGVGLRDLYPTQPDPANAPDCATAGVLGVTTSVVGNLMATEAIKFITGLSAGPQAGSLLMYNALTADVRHFQVEADPARPLVTELFDDTPTANHVPMSDKGLLSSVQRGEAIAIDVREVGEKALSDLALPADSVVHLPMSEWENDHALVEDALRTLSTSTAVVYCASGRRSRMFVDKFEQLARRHEIVLLSLPGGVNAHGDARK</sequence>
<dbReference type="PANTHER" id="PTHR10953">
    <property type="entry name" value="UBIQUITIN-ACTIVATING ENZYME E1"/>
    <property type="match status" value="1"/>
</dbReference>
<dbReference type="InterPro" id="IPR036873">
    <property type="entry name" value="Rhodanese-like_dom_sf"/>
</dbReference>
<dbReference type="SUPFAM" id="SSF69572">
    <property type="entry name" value="Activating enzymes of the ubiquitin-like proteins"/>
    <property type="match status" value="1"/>
</dbReference>
<dbReference type="PANTHER" id="PTHR10953:SF102">
    <property type="entry name" value="ADENYLYLTRANSFERASE AND SULFURTRANSFERASE MOCS3"/>
    <property type="match status" value="1"/>
</dbReference>
<evidence type="ECO:0000313" key="3">
    <source>
        <dbReference type="Proteomes" id="UP001225598"/>
    </source>
</evidence>
<dbReference type="InterPro" id="IPR000594">
    <property type="entry name" value="ThiF_NAD_FAD-bd"/>
</dbReference>
<proteinExistence type="predicted"/>